<dbReference type="AlphaFoldDB" id="A0A370QLF7"/>
<dbReference type="Proteomes" id="UP000255317">
    <property type="component" value="Unassembled WGS sequence"/>
</dbReference>
<evidence type="ECO:0000313" key="1">
    <source>
        <dbReference type="EMBL" id="RDK89203.1"/>
    </source>
</evidence>
<dbReference type="EMBL" id="QRAO01000001">
    <property type="protein sequence ID" value="RDK89203.1"/>
    <property type="molecule type" value="Genomic_DNA"/>
</dbReference>
<dbReference type="OrthoDB" id="6077795at2"/>
<sequence>MKHIPILLVFSILIAGCSPTKLIQQYKNPDAVNFNANKVLIIGVSADKDLRLIYEKRMVEELNKKDVAAVKSIDLFEKSFTNNEKKIEQLNEIEKELFKAGYDAILITKITDRRSKISMTDSYRNFAKKHQSFEEYYYNNQHIYLSKQLERNQVYTTETSLYCICPEKERELLWRGEIDVVDATKINRNINSIISVLLKNLKANKLLLRN</sequence>
<reference evidence="1 2" key="1">
    <citation type="submission" date="2018-07" db="EMBL/GenBank/DDBJ databases">
        <title>Genomic Encyclopedia of Type Strains, Phase IV (KMG-IV): sequencing the most valuable type-strain genomes for metagenomic binning, comparative biology and taxonomic classification.</title>
        <authorList>
            <person name="Goeker M."/>
        </authorList>
    </citation>
    <scope>NUCLEOTIDE SEQUENCE [LARGE SCALE GENOMIC DNA]</scope>
    <source>
        <strain evidence="1 2">DSM 101478</strain>
    </source>
</reference>
<gene>
    <name evidence="1" type="ORF">C8D94_1011084</name>
</gene>
<protein>
    <recommendedName>
        <fullName evidence="3">Cardiolipin synthetase</fullName>
    </recommendedName>
</protein>
<keyword evidence="2" id="KW-1185">Reference proteome</keyword>
<dbReference type="PROSITE" id="PS51257">
    <property type="entry name" value="PROKAR_LIPOPROTEIN"/>
    <property type="match status" value="1"/>
</dbReference>
<evidence type="ECO:0008006" key="3">
    <source>
        <dbReference type="Google" id="ProtNLM"/>
    </source>
</evidence>
<evidence type="ECO:0000313" key="2">
    <source>
        <dbReference type="Proteomes" id="UP000255317"/>
    </source>
</evidence>
<comment type="caution">
    <text evidence="1">The sequence shown here is derived from an EMBL/GenBank/DDBJ whole genome shotgun (WGS) entry which is preliminary data.</text>
</comment>
<name>A0A370QLF7_9FLAO</name>
<accession>A0A370QLF7</accession>
<proteinExistence type="predicted"/>
<dbReference type="RefSeq" id="WP_115122833.1">
    <property type="nucleotide sequence ID" value="NZ_QRAO01000001.1"/>
</dbReference>
<organism evidence="1 2">
    <name type="scientific">Marinirhabdus gelatinilytica</name>
    <dbReference type="NCBI Taxonomy" id="1703343"/>
    <lineage>
        <taxon>Bacteria</taxon>
        <taxon>Pseudomonadati</taxon>
        <taxon>Bacteroidota</taxon>
        <taxon>Flavobacteriia</taxon>
        <taxon>Flavobacteriales</taxon>
        <taxon>Flavobacteriaceae</taxon>
    </lineage>
</organism>